<dbReference type="OrthoDB" id="4934446at2759"/>
<dbReference type="EMBL" id="CABFOC020000035">
    <property type="protein sequence ID" value="CAH0048544.1"/>
    <property type="molecule type" value="Genomic_DNA"/>
</dbReference>
<gene>
    <name evidence="1" type="ORF">CSOL1703_00000490</name>
</gene>
<protein>
    <submittedName>
        <fullName evidence="1">Uncharacterized protein</fullName>
    </submittedName>
</protein>
<sequence>MAAHIYISLQGTSFRLIISTATLTYLGTVYRCAKRSVEDDKMLERYSNALQGTVAESTLDTIYSLFAGEWRQQEDIVDPFLDTRGKLINTVWIFDLDNDLLRLHKTDHYTSVSLSLLRQRPISVSDFEPYKPPTSIQAFRPPRASQCIMRRNGICKDRLERHKALVQKMLTDFAYQWRHVLSGRFNHSTFRRLAYAIIKIVTLDFEVKEITTQRQGTGGFLVWLNNLPEWEPFSGHIVRVGGASVVSSQHPCHAVHLIREDFQQYCVSKAEHGMSVVGDRTYLVLSVREVSMYRINSENERCTKAERLFDGTLPPSDAAIDQLLQATLSVSPVTTLRGLPTELQEKIVDNLAAGPVERARVHPLPGGVVVEV</sequence>
<keyword evidence="2" id="KW-1185">Reference proteome</keyword>
<dbReference type="Proteomes" id="UP000775872">
    <property type="component" value="Unassembled WGS sequence"/>
</dbReference>
<dbReference type="AlphaFoldDB" id="A0A9N9Z3S7"/>
<accession>A0A9N9Z3S7</accession>
<evidence type="ECO:0000313" key="2">
    <source>
        <dbReference type="Proteomes" id="UP000775872"/>
    </source>
</evidence>
<reference evidence="1" key="1">
    <citation type="submission" date="2021-10" db="EMBL/GenBank/DDBJ databases">
        <authorList>
            <person name="Piombo E."/>
        </authorList>
    </citation>
    <scope>NUCLEOTIDE SEQUENCE</scope>
</reference>
<proteinExistence type="predicted"/>
<name>A0A9N9Z3S7_9HYPO</name>
<organism evidence="1 2">
    <name type="scientific">Clonostachys solani</name>
    <dbReference type="NCBI Taxonomy" id="160281"/>
    <lineage>
        <taxon>Eukaryota</taxon>
        <taxon>Fungi</taxon>
        <taxon>Dikarya</taxon>
        <taxon>Ascomycota</taxon>
        <taxon>Pezizomycotina</taxon>
        <taxon>Sordariomycetes</taxon>
        <taxon>Hypocreomycetidae</taxon>
        <taxon>Hypocreales</taxon>
        <taxon>Bionectriaceae</taxon>
        <taxon>Clonostachys</taxon>
    </lineage>
</organism>
<comment type="caution">
    <text evidence="1">The sequence shown here is derived from an EMBL/GenBank/DDBJ whole genome shotgun (WGS) entry which is preliminary data.</text>
</comment>
<evidence type="ECO:0000313" key="1">
    <source>
        <dbReference type="EMBL" id="CAH0048544.1"/>
    </source>
</evidence>